<organism evidence="1">
    <name type="scientific">Arabidopsis thaliana</name>
    <name type="common">Mouse-ear cress</name>
    <dbReference type="NCBI Taxonomy" id="3702"/>
    <lineage>
        <taxon>Eukaryota</taxon>
        <taxon>Viridiplantae</taxon>
        <taxon>Streptophyta</taxon>
        <taxon>Embryophyta</taxon>
        <taxon>Tracheophyta</taxon>
        <taxon>Spermatophyta</taxon>
        <taxon>Magnoliopsida</taxon>
        <taxon>eudicotyledons</taxon>
        <taxon>Gunneridae</taxon>
        <taxon>Pentapetalae</taxon>
        <taxon>rosids</taxon>
        <taxon>malvids</taxon>
        <taxon>Brassicales</taxon>
        <taxon>Brassicaceae</taxon>
        <taxon>Camelineae</taxon>
        <taxon>Arabidopsis</taxon>
    </lineage>
</organism>
<name>Q1PDZ4_ARATH</name>
<dbReference type="AlphaFoldDB" id="Q1PDZ4"/>
<dbReference type="EMBL" id="DQ446924">
    <property type="protein sequence ID" value="ABE66135.1"/>
    <property type="molecule type" value="mRNA"/>
</dbReference>
<gene>
    <name evidence="1" type="ordered locus">At5g07160</name>
</gene>
<reference evidence="1" key="1">
    <citation type="submission" date="2006-03" db="EMBL/GenBank/DDBJ databases">
        <authorList>
            <person name="Underwood B.A."/>
            <person name="Xiao Y."/>
            <person name="Moskal W."/>
            <person name="Monaghan E."/>
            <person name="Wang W."/>
            <person name="Redman J."/>
            <person name="Wu H.C."/>
            <person name="Utterback T."/>
            <person name="Town C.D."/>
        </authorList>
    </citation>
    <scope>NUCLEOTIDE SEQUENCE</scope>
</reference>
<proteinExistence type="evidence at transcript level"/>
<evidence type="ECO:0000313" key="1">
    <source>
        <dbReference type="EMBL" id="ABE66135.1"/>
    </source>
</evidence>
<sequence>MKSSQASPFVCVRILIPPRTLRYSNG</sequence>
<protein>
    <submittedName>
        <fullName evidence="1">BZIP family transcription factor</fullName>
    </submittedName>
</protein>
<accession>Q1PDZ4</accession>